<keyword evidence="2" id="KW-1133">Transmembrane helix</keyword>
<dbReference type="AlphaFoldDB" id="A0AAD6CBU8"/>
<dbReference type="GeneID" id="81595497"/>
<organism evidence="3 4">
    <name type="scientific">Penicillium daleae</name>
    <dbReference type="NCBI Taxonomy" id="63821"/>
    <lineage>
        <taxon>Eukaryota</taxon>
        <taxon>Fungi</taxon>
        <taxon>Dikarya</taxon>
        <taxon>Ascomycota</taxon>
        <taxon>Pezizomycotina</taxon>
        <taxon>Eurotiomycetes</taxon>
        <taxon>Eurotiomycetidae</taxon>
        <taxon>Eurotiales</taxon>
        <taxon>Aspergillaceae</taxon>
        <taxon>Penicillium</taxon>
    </lineage>
</organism>
<gene>
    <name evidence="3" type="ORF">N7458_001871</name>
</gene>
<keyword evidence="4" id="KW-1185">Reference proteome</keyword>
<protein>
    <submittedName>
        <fullName evidence="3">Uncharacterized protein</fullName>
    </submittedName>
</protein>
<dbReference type="EMBL" id="JAPVEA010000002">
    <property type="protein sequence ID" value="KAJ5460319.1"/>
    <property type="molecule type" value="Genomic_DNA"/>
</dbReference>
<evidence type="ECO:0000313" key="3">
    <source>
        <dbReference type="EMBL" id="KAJ5460319.1"/>
    </source>
</evidence>
<feature type="transmembrane region" description="Helical" evidence="2">
    <location>
        <begin position="128"/>
        <end position="149"/>
    </location>
</feature>
<dbReference type="Proteomes" id="UP001213681">
    <property type="component" value="Unassembled WGS sequence"/>
</dbReference>
<comment type="caution">
    <text evidence="3">The sequence shown here is derived from an EMBL/GenBank/DDBJ whole genome shotgun (WGS) entry which is preliminary data.</text>
</comment>
<feature type="region of interest" description="Disordered" evidence="1">
    <location>
        <begin position="174"/>
        <end position="197"/>
    </location>
</feature>
<evidence type="ECO:0000256" key="2">
    <source>
        <dbReference type="SAM" id="Phobius"/>
    </source>
</evidence>
<evidence type="ECO:0000256" key="1">
    <source>
        <dbReference type="SAM" id="MobiDB-lite"/>
    </source>
</evidence>
<feature type="region of interest" description="Disordered" evidence="1">
    <location>
        <begin position="54"/>
        <end position="103"/>
    </location>
</feature>
<proteinExistence type="predicted"/>
<evidence type="ECO:0000313" key="4">
    <source>
        <dbReference type="Proteomes" id="UP001213681"/>
    </source>
</evidence>
<keyword evidence="2" id="KW-0472">Membrane</keyword>
<sequence length="197" mass="22402">MIRQLFTAASSARLACPGSTATLKTQFTRQPTWHITNTSPLPLRTTRPFSSTIPTPFTSTALRSSSPFRLSSDKHDPSYRNPNDEYYSPYKPKRQWPPDMSKLSPKHQFRLERKYRRRAALKYARPKFIKTVTLAQWVIIGFVVIYAVLFMNWDTKDTPFDGIRESVFSGVKAVFSSPPPPSPVKRADENSGSGSQK</sequence>
<reference evidence="3" key="2">
    <citation type="journal article" date="2023" name="IMA Fungus">
        <title>Comparative genomic study of the Penicillium genus elucidates a diverse pangenome and 15 lateral gene transfer events.</title>
        <authorList>
            <person name="Petersen C."/>
            <person name="Sorensen T."/>
            <person name="Nielsen M.R."/>
            <person name="Sondergaard T.E."/>
            <person name="Sorensen J.L."/>
            <person name="Fitzpatrick D.A."/>
            <person name="Frisvad J.C."/>
            <person name="Nielsen K.L."/>
        </authorList>
    </citation>
    <scope>NUCLEOTIDE SEQUENCE</scope>
    <source>
        <strain evidence="3">IBT 16125</strain>
    </source>
</reference>
<keyword evidence="2" id="KW-0812">Transmembrane</keyword>
<dbReference type="RefSeq" id="XP_056769361.1">
    <property type="nucleotide sequence ID" value="XM_056905254.1"/>
</dbReference>
<reference evidence="3" key="1">
    <citation type="submission" date="2022-12" db="EMBL/GenBank/DDBJ databases">
        <authorList>
            <person name="Petersen C."/>
        </authorList>
    </citation>
    <scope>NUCLEOTIDE SEQUENCE</scope>
    <source>
        <strain evidence="3">IBT 16125</strain>
    </source>
</reference>
<accession>A0AAD6CBU8</accession>
<name>A0AAD6CBU8_9EURO</name>